<dbReference type="AlphaFoldDB" id="A0A0D1VG71"/>
<organism evidence="3 5">
    <name type="scientific">Aneurinibacillus migulanus</name>
    <name type="common">Bacillus migulanus</name>
    <dbReference type="NCBI Taxonomy" id="47500"/>
    <lineage>
        <taxon>Bacteria</taxon>
        <taxon>Bacillati</taxon>
        <taxon>Bacillota</taxon>
        <taxon>Bacilli</taxon>
        <taxon>Bacillales</taxon>
        <taxon>Paenibacillaceae</taxon>
        <taxon>Aneurinibacillus group</taxon>
        <taxon>Aneurinibacillus</taxon>
    </lineage>
</organism>
<dbReference type="GO" id="GO:0015846">
    <property type="term" value="P:polyamine transport"/>
    <property type="evidence" value="ECO:0007669"/>
    <property type="project" value="InterPro"/>
</dbReference>
<evidence type="ECO:0000313" key="5">
    <source>
        <dbReference type="Proteomes" id="UP000037269"/>
    </source>
</evidence>
<dbReference type="PROSITE" id="PS51257">
    <property type="entry name" value="PROKAR_LIPOPROTEIN"/>
    <property type="match status" value="1"/>
</dbReference>
<dbReference type="PRINTS" id="PR00909">
    <property type="entry name" value="SPERMDNBNDNG"/>
</dbReference>
<dbReference type="SUPFAM" id="SSF53850">
    <property type="entry name" value="Periplasmic binding protein-like II"/>
    <property type="match status" value="1"/>
</dbReference>
<dbReference type="GeneID" id="42308994"/>
<keyword evidence="5" id="KW-1185">Reference proteome</keyword>
<name>A0A0D1VG71_ANEMI</name>
<protein>
    <submittedName>
        <fullName evidence="3">ABC transporter substrate-binding protein</fullName>
    </submittedName>
    <submittedName>
        <fullName evidence="4">Putative spermidine/putrescine transport system substrate-binding protein</fullName>
    </submittedName>
</protein>
<proteinExistence type="predicted"/>
<evidence type="ECO:0000313" key="6">
    <source>
        <dbReference type="Proteomes" id="UP000182836"/>
    </source>
</evidence>
<dbReference type="EMBL" id="LGUG01000009">
    <property type="protein sequence ID" value="KON90879.1"/>
    <property type="molecule type" value="Genomic_DNA"/>
</dbReference>
<keyword evidence="1 2" id="KW-0732">Signal</keyword>
<dbReference type="GO" id="GO:0030975">
    <property type="term" value="F:thiamine binding"/>
    <property type="evidence" value="ECO:0007669"/>
    <property type="project" value="TreeGrafter"/>
</dbReference>
<dbReference type="PANTHER" id="PTHR30006">
    <property type="entry name" value="THIAMINE-BINDING PERIPLASMIC PROTEIN-RELATED"/>
    <property type="match status" value="1"/>
</dbReference>
<dbReference type="EMBL" id="FNED01000014">
    <property type="protein sequence ID" value="SDJ22411.1"/>
    <property type="molecule type" value="Genomic_DNA"/>
</dbReference>
<evidence type="ECO:0000313" key="3">
    <source>
        <dbReference type="EMBL" id="KON90879.1"/>
    </source>
</evidence>
<dbReference type="STRING" id="47500.AF333_28095"/>
<dbReference type="GO" id="GO:0030976">
    <property type="term" value="F:thiamine pyrophosphate binding"/>
    <property type="evidence" value="ECO:0007669"/>
    <property type="project" value="TreeGrafter"/>
</dbReference>
<feature type="signal peptide" evidence="2">
    <location>
        <begin position="1"/>
        <end position="20"/>
    </location>
</feature>
<dbReference type="RefSeq" id="WP_043064409.1">
    <property type="nucleotide sequence ID" value="NZ_BJOA01000062.1"/>
</dbReference>
<dbReference type="Proteomes" id="UP000182836">
    <property type="component" value="Unassembled WGS sequence"/>
</dbReference>
<dbReference type="Proteomes" id="UP000037269">
    <property type="component" value="Unassembled WGS sequence"/>
</dbReference>
<evidence type="ECO:0000256" key="1">
    <source>
        <dbReference type="ARBA" id="ARBA00022729"/>
    </source>
</evidence>
<dbReference type="InterPro" id="IPR001188">
    <property type="entry name" value="Sperm_putr-bd"/>
</dbReference>
<reference evidence="4 6" key="2">
    <citation type="submission" date="2016-10" db="EMBL/GenBank/DDBJ databases">
        <authorList>
            <person name="de Groot N.N."/>
        </authorList>
    </citation>
    <scope>NUCLEOTIDE SEQUENCE [LARGE SCALE GENOMIC DNA]</scope>
    <source>
        <strain evidence="4 6">DSM 2895</strain>
    </source>
</reference>
<dbReference type="Pfam" id="PF13343">
    <property type="entry name" value="SBP_bac_6"/>
    <property type="match status" value="1"/>
</dbReference>
<dbReference type="GO" id="GO:0019808">
    <property type="term" value="F:polyamine binding"/>
    <property type="evidence" value="ECO:0007669"/>
    <property type="project" value="InterPro"/>
</dbReference>
<dbReference type="GO" id="GO:0030288">
    <property type="term" value="C:outer membrane-bounded periplasmic space"/>
    <property type="evidence" value="ECO:0007669"/>
    <property type="project" value="TreeGrafter"/>
</dbReference>
<dbReference type="Gene3D" id="3.40.190.10">
    <property type="entry name" value="Periplasmic binding protein-like II"/>
    <property type="match status" value="2"/>
</dbReference>
<dbReference type="InterPro" id="IPR026045">
    <property type="entry name" value="Ferric-bd"/>
</dbReference>
<sequence>MLKKVNILLAISALTVGLIGCNTISTTTSGSAGSNTEKLAIAYNNPDEWANFGTIHKQFKEQTGIKVPNDNKNSGQAMTALIAEKANPVADVVYYGIVFGSQAMQKDLVEGYKPAKFNEIPDSLKEPDGKWMAIHYGAISFIVNKEALGNTPVPQSWADLLKPEYKGKVGFLDPTSAAVGYSVTVAANMAMGGTLDNWEPGIEYLQKLEKNDVIHPKATANAKVMKGEIPILIDADFNGYKMKYDENAPIEVVIPKEGSLKVPYTVSLVKNAPHKEAGKQYIDFMLSDEGQKLFAEGYVRPIRSVDISEEVKKKFLPDSEYERVKAVDYNKMNEVQNGFIERWKSQVSAK</sequence>
<dbReference type="PANTHER" id="PTHR30006:SF2">
    <property type="entry name" value="ABC TRANSPORTER SUBSTRATE-BINDING PROTEIN"/>
    <property type="match status" value="1"/>
</dbReference>
<dbReference type="PIRSF" id="PIRSF002825">
    <property type="entry name" value="CfbpA"/>
    <property type="match status" value="1"/>
</dbReference>
<feature type="chain" id="PRO_5038290894" evidence="2">
    <location>
        <begin position="21"/>
        <end position="350"/>
    </location>
</feature>
<dbReference type="OrthoDB" id="366726at2"/>
<dbReference type="GO" id="GO:0015888">
    <property type="term" value="P:thiamine transport"/>
    <property type="evidence" value="ECO:0007669"/>
    <property type="project" value="TreeGrafter"/>
</dbReference>
<evidence type="ECO:0000313" key="4">
    <source>
        <dbReference type="EMBL" id="SDJ22411.1"/>
    </source>
</evidence>
<evidence type="ECO:0000256" key="2">
    <source>
        <dbReference type="SAM" id="SignalP"/>
    </source>
</evidence>
<dbReference type="PATRIC" id="fig|47500.8.peg.2181"/>
<gene>
    <name evidence="3" type="ORF">AF333_28095</name>
    <name evidence="4" type="ORF">SAMN04487909_1145</name>
</gene>
<reference evidence="3 5" key="1">
    <citation type="submission" date="2015-07" db="EMBL/GenBank/DDBJ databases">
        <title>Fjat-14205 dsm 2895.</title>
        <authorList>
            <person name="Liu B."/>
            <person name="Wang J."/>
            <person name="Zhu Y."/>
            <person name="Liu G."/>
            <person name="Chen Q."/>
            <person name="Chen Z."/>
            <person name="Lan J."/>
            <person name="Che J."/>
            <person name="Ge C."/>
            <person name="Shi H."/>
            <person name="Pan Z."/>
            <person name="Liu X."/>
        </authorList>
    </citation>
    <scope>NUCLEOTIDE SEQUENCE [LARGE SCALE GENOMIC DNA]</scope>
    <source>
        <strain evidence="3 5">DSM 2895</strain>
    </source>
</reference>
<accession>A0A0D1VG71</accession>